<protein>
    <submittedName>
        <fullName evidence="1">Putative CRISPR system CASCADE complex protein CasB</fullName>
    </submittedName>
</protein>
<keyword evidence="2" id="KW-1185">Reference proteome</keyword>
<dbReference type="AlphaFoldDB" id="F0GWL7"/>
<sequence length="192" mass="22548">MNKETNVYKTSKHILTYLENTKKESSTKAILAQLRNSINKDLGENIESLAFIFSMIPEDKLGTGKNLNYYEQTILTTLQLYAIYQQGVDRSVIYRNEDFPYKSLGQSLRSLRNPEDKSANKSVDLRFNSLISSPNYRMLEYRLRQIIKLLKAKSEEQVDFFSLSNDLYAYLLGDVNPIRIKWARDYYWNITR</sequence>
<comment type="caution">
    <text evidence="1">The sequence shown here is derived from an EMBL/GenBank/DDBJ whole genome shotgun (WGS) entry which is preliminary data.</text>
</comment>
<evidence type="ECO:0000313" key="1">
    <source>
        <dbReference type="EMBL" id="EGC81860.1"/>
    </source>
</evidence>
<dbReference type="InterPro" id="IPR013382">
    <property type="entry name" value="CRISPR-assoc_prot_Cse2"/>
</dbReference>
<dbReference type="PATRIC" id="fig|879305.3.peg.1200"/>
<accession>F0GWL7</accession>
<reference evidence="1 2" key="1">
    <citation type="submission" date="2011-01" db="EMBL/GenBank/DDBJ databases">
        <authorList>
            <person name="Durkin A.S."/>
            <person name="Madupu R."/>
            <person name="Torralba M."/>
            <person name="Gillis M."/>
            <person name="Methe B."/>
            <person name="Sutton G."/>
            <person name="Nelson K.E."/>
        </authorList>
    </citation>
    <scope>NUCLEOTIDE SEQUENCE [LARGE SCALE GENOMIC DNA]</scope>
    <source>
        <strain evidence="1 2">ACS-065-V-Col13</strain>
    </source>
</reference>
<dbReference type="CDD" id="cd09731">
    <property type="entry name" value="Cse2_I-E"/>
    <property type="match status" value="1"/>
</dbReference>
<dbReference type="Proteomes" id="UP000005286">
    <property type="component" value="Unassembled WGS sequence"/>
</dbReference>
<dbReference type="STRING" id="879305.HMPREF9290_0208"/>
<name>F0GWL7_9FIRM</name>
<evidence type="ECO:0000313" key="2">
    <source>
        <dbReference type="Proteomes" id="UP000005286"/>
    </source>
</evidence>
<dbReference type="eggNOG" id="ENOG5032UPV">
    <property type="taxonomic scope" value="Bacteria"/>
</dbReference>
<dbReference type="EMBL" id="AEXM01000027">
    <property type="protein sequence ID" value="EGC81860.1"/>
    <property type="molecule type" value="Genomic_DNA"/>
</dbReference>
<organism evidence="1 2">
    <name type="scientific">Anaerococcus prevotii ACS-065-V-Col13</name>
    <dbReference type="NCBI Taxonomy" id="879305"/>
    <lineage>
        <taxon>Bacteria</taxon>
        <taxon>Bacillati</taxon>
        <taxon>Bacillota</taxon>
        <taxon>Tissierellia</taxon>
        <taxon>Tissierellales</taxon>
        <taxon>Peptoniphilaceae</taxon>
        <taxon>Anaerococcus</taxon>
    </lineage>
</organism>
<dbReference type="InterPro" id="IPR038287">
    <property type="entry name" value="Cse2_sf"/>
</dbReference>
<dbReference type="NCBIfam" id="TIGR02548">
    <property type="entry name" value="casB_cse2"/>
    <property type="match status" value="1"/>
</dbReference>
<dbReference type="Gene3D" id="1.10.520.40">
    <property type="entry name" value="CRISPR-associated protein Cse2"/>
    <property type="match status" value="1"/>
</dbReference>
<dbReference type="Pfam" id="PF09485">
    <property type="entry name" value="CRISPR_Cse2"/>
    <property type="match status" value="1"/>
</dbReference>
<gene>
    <name evidence="1" type="ORF">HMPREF9290_0208</name>
</gene>
<proteinExistence type="predicted"/>
<dbReference type="RefSeq" id="WP_004835154.1">
    <property type="nucleotide sequence ID" value="NZ_AEXM01000027.1"/>
</dbReference>